<dbReference type="AlphaFoldDB" id="A0A1J8QD83"/>
<organism evidence="1 2">
    <name type="scientific">Rhizopogon vesiculosus</name>
    <dbReference type="NCBI Taxonomy" id="180088"/>
    <lineage>
        <taxon>Eukaryota</taxon>
        <taxon>Fungi</taxon>
        <taxon>Dikarya</taxon>
        <taxon>Basidiomycota</taxon>
        <taxon>Agaricomycotina</taxon>
        <taxon>Agaricomycetes</taxon>
        <taxon>Agaricomycetidae</taxon>
        <taxon>Boletales</taxon>
        <taxon>Suillineae</taxon>
        <taxon>Rhizopogonaceae</taxon>
        <taxon>Rhizopogon</taxon>
    </lineage>
</organism>
<sequence>MPYDPTIQTEAQYVDNLGSSATEDKFHATYNGILAHWFPTSRGYIIDHQEPEYIIVRHAGGYRNPLLIVELKRPSKWTAAGQNEVLDDLQTYIEGQFKPTQYNTIYGVGGIGLYWMVCKMEKSGGPQPTLVLDWQNNIASDASYTQFQTIANLVYNII</sequence>
<dbReference type="Proteomes" id="UP000183567">
    <property type="component" value="Unassembled WGS sequence"/>
</dbReference>
<gene>
    <name evidence="1" type="ORF">AZE42_09235</name>
</gene>
<evidence type="ECO:0008006" key="3">
    <source>
        <dbReference type="Google" id="ProtNLM"/>
    </source>
</evidence>
<dbReference type="EMBL" id="LVVM01001748">
    <property type="protein sequence ID" value="OJA17915.1"/>
    <property type="molecule type" value="Genomic_DNA"/>
</dbReference>
<proteinExistence type="predicted"/>
<reference evidence="1 2" key="1">
    <citation type="submission" date="2016-03" db="EMBL/GenBank/DDBJ databases">
        <title>Comparative genomics of the ectomycorrhizal sister species Rhizopogon vinicolor and Rhizopogon vesiculosus (Basidiomycota: Boletales) reveals a divergence of the mating type B locus.</title>
        <authorList>
            <person name="Mujic A.B."/>
            <person name="Kuo A."/>
            <person name="Tritt A."/>
            <person name="Lipzen A."/>
            <person name="Chen C."/>
            <person name="Johnson J."/>
            <person name="Sharma A."/>
            <person name="Barry K."/>
            <person name="Grigoriev I.V."/>
            <person name="Spatafora J.W."/>
        </authorList>
    </citation>
    <scope>NUCLEOTIDE SEQUENCE [LARGE SCALE GENOMIC DNA]</scope>
    <source>
        <strain evidence="1 2">AM-OR11-056</strain>
    </source>
</reference>
<comment type="caution">
    <text evidence="1">The sequence shown here is derived from an EMBL/GenBank/DDBJ whole genome shotgun (WGS) entry which is preliminary data.</text>
</comment>
<evidence type="ECO:0000313" key="1">
    <source>
        <dbReference type="EMBL" id="OJA17915.1"/>
    </source>
</evidence>
<protein>
    <recommendedName>
        <fullName evidence="3">Fungal-type protein kinase domain-containing protein</fullName>
    </recommendedName>
</protein>
<evidence type="ECO:0000313" key="2">
    <source>
        <dbReference type="Proteomes" id="UP000183567"/>
    </source>
</evidence>
<name>A0A1J8QD83_9AGAM</name>
<keyword evidence="2" id="KW-1185">Reference proteome</keyword>
<accession>A0A1J8QD83</accession>
<dbReference type="OrthoDB" id="2643096at2759"/>